<keyword evidence="3" id="KW-1185">Reference proteome</keyword>
<evidence type="ECO:0000313" key="2">
    <source>
        <dbReference type="EnsemblPlants" id="Bo3g068670.1"/>
    </source>
</evidence>
<reference evidence="2" key="2">
    <citation type="submission" date="2015-03" db="UniProtKB">
        <authorList>
            <consortium name="EnsemblPlants"/>
        </authorList>
    </citation>
    <scope>IDENTIFICATION</scope>
</reference>
<sequence>MAASLPIPLPSLLSPVCPFCFSVLGKMLQLRLRELMEYSRFLPVQYFRSRCFPHSLTPVVGPLSRPLSPHATQASLPTDSSGHR</sequence>
<proteinExistence type="predicted"/>
<dbReference type="AlphaFoldDB" id="A0A0D3BBQ6"/>
<reference evidence="2 3" key="1">
    <citation type="journal article" date="2014" name="Genome Biol.">
        <title>Transcriptome and methylome profiling reveals relics of genome dominance in the mesopolyploid Brassica oleracea.</title>
        <authorList>
            <person name="Parkin I.A."/>
            <person name="Koh C."/>
            <person name="Tang H."/>
            <person name="Robinson S.J."/>
            <person name="Kagale S."/>
            <person name="Clarke W.E."/>
            <person name="Town C.D."/>
            <person name="Nixon J."/>
            <person name="Krishnakumar V."/>
            <person name="Bidwell S.L."/>
            <person name="Denoeud F."/>
            <person name="Belcram H."/>
            <person name="Links M.G."/>
            <person name="Just J."/>
            <person name="Clarke C."/>
            <person name="Bender T."/>
            <person name="Huebert T."/>
            <person name="Mason A.S."/>
            <person name="Pires J.C."/>
            <person name="Barker G."/>
            <person name="Moore J."/>
            <person name="Walley P.G."/>
            <person name="Manoli S."/>
            <person name="Batley J."/>
            <person name="Edwards D."/>
            <person name="Nelson M.N."/>
            <person name="Wang X."/>
            <person name="Paterson A.H."/>
            <person name="King G."/>
            <person name="Bancroft I."/>
            <person name="Chalhoub B."/>
            <person name="Sharpe A.G."/>
        </authorList>
    </citation>
    <scope>NUCLEOTIDE SEQUENCE</scope>
    <source>
        <strain evidence="2 3">cv. TO1000</strain>
    </source>
</reference>
<feature type="compositionally biased region" description="Polar residues" evidence="1">
    <location>
        <begin position="70"/>
        <end position="84"/>
    </location>
</feature>
<dbReference type="HOGENOM" id="CLU_2530600_0_0_1"/>
<protein>
    <submittedName>
        <fullName evidence="2">Uncharacterized protein</fullName>
    </submittedName>
</protein>
<dbReference type="Gramene" id="Bo3g068670.1">
    <property type="protein sequence ID" value="Bo3g068670.1"/>
    <property type="gene ID" value="Bo3g068670"/>
</dbReference>
<evidence type="ECO:0000256" key="1">
    <source>
        <dbReference type="SAM" id="MobiDB-lite"/>
    </source>
</evidence>
<evidence type="ECO:0000313" key="3">
    <source>
        <dbReference type="Proteomes" id="UP000032141"/>
    </source>
</evidence>
<organism evidence="2 3">
    <name type="scientific">Brassica oleracea var. oleracea</name>
    <dbReference type="NCBI Taxonomy" id="109376"/>
    <lineage>
        <taxon>Eukaryota</taxon>
        <taxon>Viridiplantae</taxon>
        <taxon>Streptophyta</taxon>
        <taxon>Embryophyta</taxon>
        <taxon>Tracheophyta</taxon>
        <taxon>Spermatophyta</taxon>
        <taxon>Magnoliopsida</taxon>
        <taxon>eudicotyledons</taxon>
        <taxon>Gunneridae</taxon>
        <taxon>Pentapetalae</taxon>
        <taxon>rosids</taxon>
        <taxon>malvids</taxon>
        <taxon>Brassicales</taxon>
        <taxon>Brassicaceae</taxon>
        <taxon>Brassiceae</taxon>
        <taxon>Brassica</taxon>
    </lineage>
</organism>
<accession>A0A0D3BBQ6</accession>
<dbReference type="EnsemblPlants" id="Bo3g068670.1">
    <property type="protein sequence ID" value="Bo3g068670.1"/>
    <property type="gene ID" value="Bo3g068670"/>
</dbReference>
<name>A0A0D3BBQ6_BRAOL</name>
<feature type="region of interest" description="Disordered" evidence="1">
    <location>
        <begin position="64"/>
        <end position="84"/>
    </location>
</feature>
<dbReference type="Proteomes" id="UP000032141">
    <property type="component" value="Chromosome C3"/>
</dbReference>